<dbReference type="GO" id="GO:0016491">
    <property type="term" value="F:oxidoreductase activity"/>
    <property type="evidence" value="ECO:0007669"/>
    <property type="project" value="UniProtKB-KW"/>
</dbReference>
<comment type="caution">
    <text evidence="4">The sequence shown here is derived from an EMBL/GenBank/DDBJ whole genome shotgun (WGS) entry which is preliminary data.</text>
</comment>
<evidence type="ECO:0000256" key="2">
    <source>
        <dbReference type="ARBA" id="ARBA00023002"/>
    </source>
</evidence>
<proteinExistence type="predicted"/>
<feature type="domain" description="NmrA-like" evidence="3">
    <location>
        <begin position="4"/>
        <end position="251"/>
    </location>
</feature>
<accession>A0AAW0Z6C3</accession>
<dbReference type="EMBL" id="JBCAWK010000001">
    <property type="protein sequence ID" value="KAK8869766.1"/>
    <property type="molecule type" value="Genomic_DNA"/>
</dbReference>
<evidence type="ECO:0000313" key="5">
    <source>
        <dbReference type="Proteomes" id="UP001388673"/>
    </source>
</evidence>
<dbReference type="Gene3D" id="3.40.50.720">
    <property type="entry name" value="NAD(P)-binding Rossmann-like Domain"/>
    <property type="match status" value="1"/>
</dbReference>
<protein>
    <recommendedName>
        <fullName evidence="3">NmrA-like domain-containing protein</fullName>
    </recommendedName>
</protein>
<name>A0AAW0Z6C3_9TREE</name>
<keyword evidence="2" id="KW-0560">Oxidoreductase</keyword>
<dbReference type="SUPFAM" id="SSF51735">
    <property type="entry name" value="NAD(P)-binding Rossmann-fold domains"/>
    <property type="match status" value="1"/>
</dbReference>
<dbReference type="KEGG" id="kne:92177594"/>
<reference evidence="4 5" key="1">
    <citation type="journal article" date="2024" name="bioRxiv">
        <title>Comparative genomics of Cryptococcus and Kwoniella reveals pathogenesis evolution and contrasting karyotype dynamics via intercentromeric recombination or chromosome fusion.</title>
        <authorList>
            <person name="Coelho M.A."/>
            <person name="David-Palma M."/>
            <person name="Shea T."/>
            <person name="Bowers K."/>
            <person name="McGinley-Smith S."/>
            <person name="Mohammad A.W."/>
            <person name="Gnirke A."/>
            <person name="Yurkov A.M."/>
            <person name="Nowrousian M."/>
            <person name="Sun S."/>
            <person name="Cuomo C.A."/>
            <person name="Heitman J."/>
        </authorList>
    </citation>
    <scope>NUCLEOTIDE SEQUENCE [LARGE SCALE GENOMIC DNA]</scope>
    <source>
        <strain evidence="4 5">CBS 13917</strain>
    </source>
</reference>
<dbReference type="InterPro" id="IPR051609">
    <property type="entry name" value="NmrA/Isoflavone_reductase-like"/>
</dbReference>
<gene>
    <name evidence="4" type="ORF">IAR55_000334</name>
</gene>
<dbReference type="RefSeq" id="XP_066806012.1">
    <property type="nucleotide sequence ID" value="XM_066943470.1"/>
</dbReference>
<dbReference type="InterPro" id="IPR036291">
    <property type="entry name" value="NAD(P)-bd_dom_sf"/>
</dbReference>
<organism evidence="4 5">
    <name type="scientific">Kwoniella newhampshirensis</name>
    <dbReference type="NCBI Taxonomy" id="1651941"/>
    <lineage>
        <taxon>Eukaryota</taxon>
        <taxon>Fungi</taxon>
        <taxon>Dikarya</taxon>
        <taxon>Basidiomycota</taxon>
        <taxon>Agaricomycotina</taxon>
        <taxon>Tremellomycetes</taxon>
        <taxon>Tremellales</taxon>
        <taxon>Cryptococcaceae</taxon>
        <taxon>Kwoniella</taxon>
    </lineage>
</organism>
<dbReference type="Gene3D" id="3.90.25.10">
    <property type="entry name" value="UDP-galactose 4-epimerase, domain 1"/>
    <property type="match status" value="1"/>
</dbReference>
<keyword evidence="5" id="KW-1185">Reference proteome</keyword>
<dbReference type="Pfam" id="PF05368">
    <property type="entry name" value="NmrA"/>
    <property type="match status" value="1"/>
</dbReference>
<dbReference type="PANTHER" id="PTHR47706:SF9">
    <property type="entry name" value="NMRA-LIKE DOMAIN-CONTAINING PROTEIN-RELATED"/>
    <property type="match status" value="1"/>
</dbReference>
<dbReference type="GeneID" id="92177594"/>
<evidence type="ECO:0000313" key="4">
    <source>
        <dbReference type="EMBL" id="KAK8869766.1"/>
    </source>
</evidence>
<evidence type="ECO:0000259" key="3">
    <source>
        <dbReference type="Pfam" id="PF05368"/>
    </source>
</evidence>
<dbReference type="InterPro" id="IPR008030">
    <property type="entry name" value="NmrA-like"/>
</dbReference>
<keyword evidence="1" id="KW-0521">NADP</keyword>
<dbReference type="PANTHER" id="PTHR47706">
    <property type="entry name" value="NMRA-LIKE FAMILY PROTEIN"/>
    <property type="match status" value="1"/>
</dbReference>
<dbReference type="AlphaFoldDB" id="A0AAW0Z6C3"/>
<sequence>MSPTVGFFGTTGTVGSALLPELVKANKDGKIKLVILHRESTDLSKLPKELETRVLDLSEAGLEKNKAALKDFDVVVSSVGAPGIDSQNYIVEALVGSANLKTFIPSDFGTNWTEKELEAPGLADIKQKLAVVSKAKSLGVPITQIRVGLFDQFFFAYKAVGVDVQGNTIQKFRNNIQAPFRITTLAYLAYAVAKFVGDESTLTKLANETVVLYDYTPTGQEIVDTLTKIHGKPTEISEYPENQYQEDLQGPYAIGAALKAQWGNNSWGATATEVEGWQTKSYEELFRQWL</sequence>
<dbReference type="Proteomes" id="UP001388673">
    <property type="component" value="Unassembled WGS sequence"/>
</dbReference>
<evidence type="ECO:0000256" key="1">
    <source>
        <dbReference type="ARBA" id="ARBA00022857"/>
    </source>
</evidence>